<proteinExistence type="predicted"/>
<reference evidence="3" key="1">
    <citation type="journal article" date="2019" name="Int. J. Syst. Evol. Microbiol.">
        <title>The Global Catalogue of Microorganisms (GCM) 10K type strain sequencing project: providing services to taxonomists for standard genome sequencing and annotation.</title>
        <authorList>
            <consortium name="The Broad Institute Genomics Platform"/>
            <consortium name="The Broad Institute Genome Sequencing Center for Infectious Disease"/>
            <person name="Wu L."/>
            <person name="Ma J."/>
        </authorList>
    </citation>
    <scope>NUCLEOTIDE SEQUENCE [LARGE SCALE GENOMIC DNA]</scope>
    <source>
        <strain evidence="3">JCM 14545</strain>
    </source>
</reference>
<keyword evidence="3" id="KW-1185">Reference proteome</keyword>
<organism evidence="2 3">
    <name type="scientific">Amycolatopsis minnesotensis</name>
    <dbReference type="NCBI Taxonomy" id="337894"/>
    <lineage>
        <taxon>Bacteria</taxon>
        <taxon>Bacillati</taxon>
        <taxon>Actinomycetota</taxon>
        <taxon>Actinomycetes</taxon>
        <taxon>Pseudonocardiales</taxon>
        <taxon>Pseudonocardiaceae</taxon>
        <taxon>Amycolatopsis</taxon>
    </lineage>
</organism>
<dbReference type="EMBL" id="BAAANN010000024">
    <property type="protein sequence ID" value="GAA1973211.1"/>
    <property type="molecule type" value="Genomic_DNA"/>
</dbReference>
<dbReference type="PANTHER" id="PTHR37809">
    <property type="entry name" value="RIBOSOMAL PROTEIN S12 METHYLTHIOTRANSFERASE ACCESSORY FACTOR YCAO"/>
    <property type="match status" value="1"/>
</dbReference>
<dbReference type="Pfam" id="PF02624">
    <property type="entry name" value="YcaO"/>
    <property type="match status" value="1"/>
</dbReference>
<gene>
    <name evidence="2" type="ORF">GCM10009754_54970</name>
</gene>
<dbReference type="PROSITE" id="PS51664">
    <property type="entry name" value="YCAO"/>
    <property type="match status" value="1"/>
</dbReference>
<evidence type="ECO:0000259" key="1">
    <source>
        <dbReference type="PROSITE" id="PS51664"/>
    </source>
</evidence>
<name>A0ABP5D2V9_9PSEU</name>
<protein>
    <submittedName>
        <fullName evidence="2">YcaO-like family protein</fullName>
    </submittedName>
</protein>
<dbReference type="Gene3D" id="3.30.160.660">
    <property type="match status" value="1"/>
</dbReference>
<sequence>MCDPEQTLRRIRPLLPRMGITRLADVTWLDDIGVPVYQAVRPNSYLMSVSQGKGLSRAHAIVSAAMESIESWHAERVGEGDLVATAGEVEPDLAYRLDELTLAPRHYLNPAAKLRWTRARHLLGGEETLVPTDVLDLDGRITDRWRPPLFVKSSNGLASGNILDEAVLHGLYEVIERDALTRAGNGPVRHLVDSRTVDGESGELFRRLRDAGVDAAADLLPSPTGLPCFRARIISDSFPVVFVGMGCHFDRDVALCRALTEAVQSRVTTIAGTRDDVTGDRFVRAEGISSGRVSRPDLAQWSTGDVPLSFVDVESRRHGTIAEDLRLAGELVQAHTGRDPLVVDHTRPDIGIPVARVVCPGLVFNPDLV</sequence>
<dbReference type="NCBIfam" id="TIGR00702">
    <property type="entry name" value="YcaO-type kinase domain"/>
    <property type="match status" value="1"/>
</dbReference>
<comment type="caution">
    <text evidence="2">The sequence shown here is derived from an EMBL/GenBank/DDBJ whole genome shotgun (WGS) entry which is preliminary data.</text>
</comment>
<dbReference type="Gene3D" id="3.30.40.250">
    <property type="match status" value="1"/>
</dbReference>
<feature type="domain" description="YcaO" evidence="1">
    <location>
        <begin position="52"/>
        <end position="369"/>
    </location>
</feature>
<dbReference type="InterPro" id="IPR003776">
    <property type="entry name" value="YcaO-like_dom"/>
</dbReference>
<accession>A0ABP5D2V9</accession>
<evidence type="ECO:0000313" key="3">
    <source>
        <dbReference type="Proteomes" id="UP001501116"/>
    </source>
</evidence>
<evidence type="ECO:0000313" key="2">
    <source>
        <dbReference type="EMBL" id="GAA1973211.1"/>
    </source>
</evidence>
<dbReference type="Gene3D" id="3.30.1330.230">
    <property type="match status" value="1"/>
</dbReference>
<dbReference type="PANTHER" id="PTHR37809:SF1">
    <property type="entry name" value="RIBOSOMAL PROTEIN S12 METHYLTHIOTRANSFERASE ACCESSORY FACTOR YCAO"/>
    <property type="match status" value="1"/>
</dbReference>
<dbReference type="Proteomes" id="UP001501116">
    <property type="component" value="Unassembled WGS sequence"/>
</dbReference>